<gene>
    <name evidence="4" type="ORF">OK18_06480</name>
</gene>
<dbReference type="PATRIC" id="fig|1324352.5.peg.1369"/>
<dbReference type="STRING" id="1324352.OK18_06480"/>
<dbReference type="InterPro" id="IPR036206">
    <property type="entry name" value="ThiamineP_synth_sf"/>
</dbReference>
<dbReference type="PANTHER" id="PTHR20857:SF15">
    <property type="entry name" value="THIAMINE-PHOSPHATE SYNTHASE"/>
    <property type="match status" value="1"/>
</dbReference>
<dbReference type="GO" id="GO:0004789">
    <property type="term" value="F:thiamine-phosphate diphosphorylase activity"/>
    <property type="evidence" value="ECO:0007669"/>
    <property type="project" value="TreeGrafter"/>
</dbReference>
<dbReference type="GO" id="GO:0009228">
    <property type="term" value="P:thiamine biosynthetic process"/>
    <property type="evidence" value="ECO:0007669"/>
    <property type="project" value="UniProtKB-KW"/>
</dbReference>
<dbReference type="KEGG" id="cgn:OK18_06480"/>
<accession>A0A0G3M104</accession>
<evidence type="ECO:0000256" key="2">
    <source>
        <dbReference type="ARBA" id="ARBA00022977"/>
    </source>
</evidence>
<name>A0A0G3M104_CHRGL</name>
<dbReference type="CDD" id="cd00564">
    <property type="entry name" value="TMP_TenI"/>
    <property type="match status" value="1"/>
</dbReference>
<dbReference type="InterPro" id="IPR013785">
    <property type="entry name" value="Aldolase_TIM"/>
</dbReference>
<dbReference type="Proteomes" id="UP000035213">
    <property type="component" value="Chromosome"/>
</dbReference>
<feature type="domain" description="Thiamine phosphate synthase/TenI" evidence="3">
    <location>
        <begin position="3"/>
        <end position="176"/>
    </location>
</feature>
<dbReference type="RefSeq" id="WP_053327493.1">
    <property type="nucleotide sequence ID" value="NZ_CP009928.1"/>
</dbReference>
<proteinExistence type="predicted"/>
<evidence type="ECO:0000313" key="5">
    <source>
        <dbReference type="Proteomes" id="UP000035213"/>
    </source>
</evidence>
<evidence type="ECO:0000256" key="1">
    <source>
        <dbReference type="ARBA" id="ARBA00004948"/>
    </source>
</evidence>
<dbReference type="GO" id="GO:0005737">
    <property type="term" value="C:cytoplasm"/>
    <property type="evidence" value="ECO:0007669"/>
    <property type="project" value="TreeGrafter"/>
</dbReference>
<dbReference type="Gene3D" id="3.20.20.70">
    <property type="entry name" value="Aldolase class I"/>
    <property type="match status" value="1"/>
</dbReference>
<dbReference type="OrthoDB" id="194683at2"/>
<reference evidence="4 5" key="1">
    <citation type="submission" date="2014-11" db="EMBL/GenBank/DDBJ databases">
        <authorList>
            <person name="Park G.-S."/>
            <person name="Hong S.-J."/>
            <person name="Jung B.K."/>
            <person name="Khan A.R."/>
            <person name="Kwak Y."/>
            <person name="Shin J.-H."/>
        </authorList>
    </citation>
    <scope>NUCLEOTIDE SEQUENCE [LARGE SCALE GENOMIC DNA]</scope>
    <source>
        <strain evidence="4 5">DSM 27622</strain>
    </source>
</reference>
<evidence type="ECO:0000313" key="4">
    <source>
        <dbReference type="EMBL" id="AKK72325.1"/>
    </source>
</evidence>
<sequence length="195" mass="22300">MILVITPEKAVRNEAEMINRMFDEGLDLLHIRKPFFNRKEVADLIDCINPSFYSQLVLHTHYDLGKDYPVSRLHFREADRQKEMYKPFLDGNTIISTSVHDITTYNMLKGEWAYAFISPFFSSISKKGYGKDSTVMQEIGMRKNRDVKMIALGGINADTIPSVLEKGVDGVALLGAVWENDQPLEAFKKCKKTIF</sequence>
<evidence type="ECO:0000259" key="3">
    <source>
        <dbReference type="Pfam" id="PF02581"/>
    </source>
</evidence>
<dbReference type="EMBL" id="CP009928">
    <property type="protein sequence ID" value="AKK72325.1"/>
    <property type="molecule type" value="Genomic_DNA"/>
</dbReference>
<keyword evidence="2" id="KW-0784">Thiamine biosynthesis</keyword>
<dbReference type="Pfam" id="PF02581">
    <property type="entry name" value="TMP-TENI"/>
    <property type="match status" value="1"/>
</dbReference>
<dbReference type="AlphaFoldDB" id="A0A0G3M104"/>
<dbReference type="SUPFAM" id="SSF51391">
    <property type="entry name" value="Thiamin phosphate synthase"/>
    <property type="match status" value="1"/>
</dbReference>
<dbReference type="InterPro" id="IPR022998">
    <property type="entry name" value="ThiamineP_synth_TenI"/>
</dbReference>
<organism evidence="4 5">
    <name type="scientific">Chryseobacterium gallinarum</name>
    <dbReference type="NCBI Taxonomy" id="1324352"/>
    <lineage>
        <taxon>Bacteria</taxon>
        <taxon>Pseudomonadati</taxon>
        <taxon>Bacteroidota</taxon>
        <taxon>Flavobacteriia</taxon>
        <taxon>Flavobacteriales</taxon>
        <taxon>Weeksellaceae</taxon>
        <taxon>Chryseobacterium group</taxon>
        <taxon>Chryseobacterium</taxon>
    </lineage>
</organism>
<comment type="pathway">
    <text evidence="1">Cofactor biosynthesis; thiamine diphosphate biosynthesis.</text>
</comment>
<dbReference type="PANTHER" id="PTHR20857">
    <property type="entry name" value="THIAMINE-PHOSPHATE PYROPHOSPHORYLASE"/>
    <property type="match status" value="1"/>
</dbReference>
<protein>
    <submittedName>
        <fullName evidence="4">Thiamine phosphate pyrophosphorylase</fullName>
    </submittedName>
</protein>